<sequence>MTDVGSRDIELIMKHTVVKPDMDLINFNVTLLHIWALWSNVEGPPDGYCLTVQHGIDPREAYCPYIFHPGRFDRTLITKALYMFRRVNMQIDVRQLAMTVLKERVCEAVKDKIQNEFKEFVVSDGNRH</sequence>
<dbReference type="InterPro" id="IPR059141">
    <property type="entry name" value="Beta-prop_Nup120_160"/>
</dbReference>
<accession>A0A6I8W6A4</accession>
<dbReference type="HOGENOM" id="CLU_1497801_0_0_1"/>
<reference evidence="3" key="1">
    <citation type="submission" date="2025-08" db="UniProtKB">
        <authorList>
            <consortium name="RefSeq"/>
        </authorList>
    </citation>
    <scope>IDENTIFICATION</scope>
    <source>
        <strain evidence="3">MV-25-SWS-2005</strain>
        <tissue evidence="3">Whole body</tissue>
    </source>
</reference>
<proteinExistence type="predicted"/>
<organism evidence="2 3">
    <name type="scientific">Drosophila pseudoobscura pseudoobscura</name>
    <name type="common">Fruit fly</name>
    <dbReference type="NCBI Taxonomy" id="46245"/>
    <lineage>
        <taxon>Eukaryota</taxon>
        <taxon>Metazoa</taxon>
        <taxon>Ecdysozoa</taxon>
        <taxon>Arthropoda</taxon>
        <taxon>Hexapoda</taxon>
        <taxon>Insecta</taxon>
        <taxon>Pterygota</taxon>
        <taxon>Neoptera</taxon>
        <taxon>Endopterygota</taxon>
        <taxon>Diptera</taxon>
        <taxon>Brachycera</taxon>
        <taxon>Muscomorpha</taxon>
        <taxon>Ephydroidea</taxon>
        <taxon>Drosophilidae</taxon>
        <taxon>Drosophila</taxon>
        <taxon>Sophophora</taxon>
    </lineage>
</organism>
<dbReference type="InParanoid" id="B5DVB1"/>
<evidence type="ECO:0000313" key="2">
    <source>
        <dbReference type="Proteomes" id="UP000001819"/>
    </source>
</evidence>
<dbReference type="eggNOG" id="KOG4521">
    <property type="taxonomic scope" value="Eukaryota"/>
</dbReference>
<dbReference type="Pfam" id="PF11715">
    <property type="entry name" value="Beta-prop_Nup120_160"/>
    <property type="match status" value="1"/>
</dbReference>
<accession>B5DVB1</accession>
<dbReference type="STRING" id="46245.B5DVB1"/>
<evidence type="ECO:0000313" key="3">
    <source>
        <dbReference type="RefSeq" id="XP_033238827.1"/>
    </source>
</evidence>
<feature type="domain" description="Nucleoporin Nup120/160 beta-propeller" evidence="1">
    <location>
        <begin position="44"/>
        <end position="124"/>
    </location>
</feature>
<name>B5DVB1_DROPS</name>
<dbReference type="Bgee" id="FBgn0243890">
    <property type="expression patterns" value="Expressed in male reproductive system and 2 other cell types or tissues"/>
</dbReference>
<gene>
    <name evidence="3" type="primary">LOC6903645</name>
</gene>
<dbReference type="SMR" id="B5DVB1"/>
<evidence type="ECO:0000259" key="1">
    <source>
        <dbReference type="Pfam" id="PF11715"/>
    </source>
</evidence>
<dbReference type="KEGG" id="dpo:6903645"/>
<dbReference type="RefSeq" id="XP_033238827.1">
    <property type="nucleotide sequence ID" value="XM_033382936.1"/>
</dbReference>
<protein>
    <submittedName>
        <fullName evidence="3">Nuclear pore complex protein Nup160 homolog</fullName>
    </submittedName>
</protein>
<dbReference type="AlphaFoldDB" id="B5DVB1"/>
<keyword evidence="2" id="KW-1185">Reference proteome</keyword>
<dbReference type="Proteomes" id="UP000001819">
    <property type="component" value="Chromosome X"/>
</dbReference>